<dbReference type="InterPro" id="IPR057602">
    <property type="entry name" value="Zfn-CCCH_PARP12"/>
</dbReference>
<keyword evidence="8 11" id="KW-0862">Zinc</keyword>
<dbReference type="InterPro" id="IPR051712">
    <property type="entry name" value="ARTD-AVP"/>
</dbReference>
<feature type="domain" description="C3H1-type" evidence="13">
    <location>
        <begin position="403"/>
        <end position="430"/>
    </location>
</feature>
<keyword evidence="6" id="KW-0677">Repeat</keyword>
<dbReference type="SUPFAM" id="SSF117839">
    <property type="entry name" value="WWE domain"/>
    <property type="match status" value="1"/>
</dbReference>
<dbReference type="Pfam" id="PF25261">
    <property type="entry name" value="zf-CCCH_PARP12"/>
    <property type="match status" value="1"/>
</dbReference>
<dbReference type="GO" id="GO:1990404">
    <property type="term" value="F:NAD+-protein mono-ADP-ribosyltransferase activity"/>
    <property type="evidence" value="ECO:0007669"/>
    <property type="project" value="TreeGrafter"/>
</dbReference>
<dbReference type="PROSITE" id="PS51059">
    <property type="entry name" value="PARP_CATALYTIC"/>
    <property type="match status" value="1"/>
</dbReference>
<accession>A0A6G1QQG4</accession>
<evidence type="ECO:0000313" key="16">
    <source>
        <dbReference type="EMBL" id="KAF3704960.1"/>
    </source>
</evidence>
<dbReference type="Pfam" id="PF23466">
    <property type="entry name" value="WWE_4"/>
    <property type="match status" value="1"/>
</dbReference>
<keyword evidence="5 11" id="KW-0479">Metal-binding</keyword>
<evidence type="ECO:0000256" key="10">
    <source>
        <dbReference type="ARBA" id="ARBA00024347"/>
    </source>
</evidence>
<comment type="subcellular location">
    <subcellularLocation>
        <location evidence="2">Cytoplasm</location>
    </subcellularLocation>
    <subcellularLocation>
        <location evidence="1">Nucleus</location>
    </subcellularLocation>
</comment>
<name>A0A6G1QQG4_CHAAH</name>
<dbReference type="AlphaFoldDB" id="A0A6G1QQG4"/>
<feature type="compositionally biased region" description="Polar residues" evidence="12">
    <location>
        <begin position="215"/>
        <end position="228"/>
    </location>
</feature>
<sequence>MEAEIFRFICANQGAVNTDDLLFNLDSTNVSEIISNRDKFVLCCPNGQPKVVARAKLRLCRVKDCPGTCRGLHLCKNFLFTGSCQFTRQRRGCSFSHDLNSNHNEMLFKEHELEGLSRAELCTLLLQSDNTLLPPICFDYNNGTGIFGRCQEGDGCKRLHICEKYLKGDCSCFRAHDFNAPQPLKTLQDKCVPADLIRSFRCVYANKEALRIFDQSNRGNRQRQQPGFFTSDASATATDTDATSDSGWNSKPMQWIRGRGRPRGGHRGNRGYRGNRGNRGTTSNLQPKQRAFSSSDILADVKLLNLYTTNGLDEDCHPVNSSTSAVSASASETDASSEDGQSREQWQNKDSGAVRGRGGNRGRGNHNALYKTRTTDDLICGANDQDANGSDEPNKRQRKRPVRDKTEICMYFIKGHCKHEDKCFKAHDKMPYRWEVKEGDQWRALPDNEMIEKDYCDPKNTYYSVSCPPVHFDTMTCGTNQVRRLSTINCLIEPTFIHTTEWLWYWEDEFGKWNLYASATAGHSAADMDSAKLEKMFLDNDKDVVEFTAGSQSYTLSFQDMIQTNKHYSTKRLVRRRPRFVSAVDVREKRVRRPLGPLTFATIPDHWDKTQVPTTGYKPVSLERTSAEFKEIEALFCKTMRGFDIVKLERIQNKALWEVFQWQRNQMKNNKSVHSVMEKKLFHGTDSKYVDAICSTNFDWRICGTHGTAFGKGSYFARDAKYSHNYTSDSDVKSMFVSRVLVGDFTKGSSDYRRPPSKDGGDINFYDSCVDDVTNPSIFVVFEKHQIYPEYLLQYKNMHPLVDLYSGMAATTSRPAPQPKVSVQQTVTGSRLSSPPSYKSSPSSNQPSTSSFNPAKSSYQPTTSSYNSGTSSYQPSTLSYNSGTSSYQPKTSLHVPSTQSTSLSYQTSTGLYKYDTNQSSPSPSPNPKKNSDSCVIV</sequence>
<dbReference type="GO" id="GO:0008270">
    <property type="term" value="F:zinc ion binding"/>
    <property type="evidence" value="ECO:0007669"/>
    <property type="project" value="UniProtKB-KW"/>
</dbReference>
<feature type="compositionally biased region" description="Polar residues" evidence="12">
    <location>
        <begin position="811"/>
        <end position="829"/>
    </location>
</feature>
<feature type="region of interest" description="Disordered" evidence="12">
    <location>
        <begin position="811"/>
        <end position="937"/>
    </location>
</feature>
<dbReference type="SUPFAM" id="SSF56399">
    <property type="entry name" value="ADP-ribosylation"/>
    <property type="match status" value="1"/>
</dbReference>
<feature type="compositionally biased region" description="Polar residues" evidence="12">
    <location>
        <begin position="281"/>
        <end position="292"/>
    </location>
</feature>
<dbReference type="SMART" id="SM00356">
    <property type="entry name" value="ZnF_C3H1"/>
    <property type="match status" value="3"/>
</dbReference>
<evidence type="ECO:0000256" key="3">
    <source>
        <dbReference type="ARBA" id="ARBA00022490"/>
    </source>
</evidence>
<evidence type="ECO:0000256" key="2">
    <source>
        <dbReference type="ARBA" id="ARBA00004496"/>
    </source>
</evidence>
<dbReference type="InterPro" id="IPR004170">
    <property type="entry name" value="WWE_dom"/>
</dbReference>
<dbReference type="GO" id="GO:0005634">
    <property type="term" value="C:nucleus"/>
    <property type="evidence" value="ECO:0007669"/>
    <property type="project" value="UniProtKB-SubCell"/>
</dbReference>
<feature type="region of interest" description="Disordered" evidence="12">
    <location>
        <begin position="215"/>
        <end position="292"/>
    </location>
</feature>
<dbReference type="GO" id="GO:0003950">
    <property type="term" value="F:NAD+ poly-ADP-ribosyltransferase activity"/>
    <property type="evidence" value="ECO:0007669"/>
    <property type="project" value="InterPro"/>
</dbReference>
<feature type="domain" description="C3H1-type" evidence="13">
    <location>
        <begin position="131"/>
        <end position="163"/>
    </location>
</feature>
<dbReference type="PROSITE" id="PS50918">
    <property type="entry name" value="WWE"/>
    <property type="match status" value="1"/>
</dbReference>
<evidence type="ECO:0000256" key="1">
    <source>
        <dbReference type="ARBA" id="ARBA00004123"/>
    </source>
</evidence>
<feature type="zinc finger region" description="C3H1-type" evidence="11">
    <location>
        <begin position="403"/>
        <end position="430"/>
    </location>
</feature>
<feature type="compositionally biased region" description="Basic residues" evidence="12">
    <location>
        <begin position="258"/>
        <end position="270"/>
    </location>
</feature>
<keyword evidence="17" id="KW-1185">Reference proteome</keyword>
<feature type="compositionally biased region" description="Low complexity" evidence="12">
    <location>
        <begin position="861"/>
        <end position="876"/>
    </location>
</feature>
<feature type="compositionally biased region" description="Low complexity" evidence="12">
    <location>
        <begin position="897"/>
        <end position="912"/>
    </location>
</feature>
<keyword evidence="9" id="KW-0539">Nucleus</keyword>
<evidence type="ECO:0000259" key="13">
    <source>
        <dbReference type="PROSITE" id="PS50103"/>
    </source>
</evidence>
<dbReference type="Proteomes" id="UP000503349">
    <property type="component" value="Chromosome 21"/>
</dbReference>
<evidence type="ECO:0000259" key="14">
    <source>
        <dbReference type="PROSITE" id="PS50918"/>
    </source>
</evidence>
<feature type="compositionally biased region" description="Polar residues" evidence="12">
    <location>
        <begin position="877"/>
        <end position="896"/>
    </location>
</feature>
<evidence type="ECO:0000256" key="11">
    <source>
        <dbReference type="PROSITE-ProRule" id="PRU00723"/>
    </source>
</evidence>
<feature type="zinc finger region" description="C3H1-type" evidence="11">
    <location>
        <begin position="131"/>
        <end position="163"/>
    </location>
</feature>
<feature type="domain" description="C3H1-type" evidence="13">
    <location>
        <begin position="74"/>
        <end position="100"/>
    </location>
</feature>
<dbReference type="Pfam" id="PF00644">
    <property type="entry name" value="PARP"/>
    <property type="match status" value="1"/>
</dbReference>
<dbReference type="CDD" id="cd01439">
    <property type="entry name" value="TCCD_inducible_PARP_like"/>
    <property type="match status" value="1"/>
</dbReference>
<proteinExistence type="inferred from homology"/>
<feature type="region of interest" description="Disordered" evidence="12">
    <location>
        <begin position="312"/>
        <end position="368"/>
    </location>
</feature>
<evidence type="ECO:0000256" key="12">
    <source>
        <dbReference type="SAM" id="MobiDB-lite"/>
    </source>
</evidence>
<feature type="region of interest" description="Disordered" evidence="12">
    <location>
        <begin position="380"/>
        <end position="401"/>
    </location>
</feature>
<evidence type="ECO:0000256" key="4">
    <source>
        <dbReference type="ARBA" id="ARBA00022553"/>
    </source>
</evidence>
<evidence type="ECO:0000256" key="5">
    <source>
        <dbReference type="ARBA" id="ARBA00022723"/>
    </source>
</evidence>
<evidence type="ECO:0000259" key="15">
    <source>
        <dbReference type="PROSITE" id="PS51059"/>
    </source>
</evidence>
<comment type="similarity">
    <text evidence="10">Belongs to the ARTD/PARP family.</text>
</comment>
<dbReference type="PANTHER" id="PTHR45740:SF15">
    <property type="entry name" value="ZINC FINGER CCCH TYPE DOMAIN CONTAINING 1-LIKE"/>
    <property type="match status" value="1"/>
</dbReference>
<keyword evidence="7 11" id="KW-0863">Zinc-finger</keyword>
<dbReference type="Pfam" id="PF02825">
    <property type="entry name" value="WWE"/>
    <property type="match status" value="1"/>
</dbReference>
<dbReference type="PROSITE" id="PS50103">
    <property type="entry name" value="ZF_C3H1"/>
    <property type="match status" value="3"/>
</dbReference>
<evidence type="ECO:0000256" key="8">
    <source>
        <dbReference type="ARBA" id="ARBA00022833"/>
    </source>
</evidence>
<dbReference type="InterPro" id="IPR037197">
    <property type="entry name" value="WWE_dom_sf"/>
</dbReference>
<dbReference type="GO" id="GO:0005737">
    <property type="term" value="C:cytoplasm"/>
    <property type="evidence" value="ECO:0007669"/>
    <property type="project" value="UniProtKB-SubCell"/>
</dbReference>
<feature type="zinc finger region" description="C3H1-type" evidence="11">
    <location>
        <begin position="74"/>
        <end position="100"/>
    </location>
</feature>
<keyword evidence="4" id="KW-0597">Phosphoprotein</keyword>
<protein>
    <submittedName>
        <fullName evidence="16">Poly [ADP-ribose] polymerase 12</fullName>
    </submittedName>
</protein>
<evidence type="ECO:0000256" key="6">
    <source>
        <dbReference type="ARBA" id="ARBA00022737"/>
    </source>
</evidence>
<gene>
    <name evidence="16" type="ORF">EXN66_Car020651</name>
</gene>
<evidence type="ECO:0000256" key="9">
    <source>
        <dbReference type="ARBA" id="ARBA00023242"/>
    </source>
</evidence>
<reference evidence="17" key="2">
    <citation type="submission" date="2019-02" db="EMBL/GenBank/DDBJ databases">
        <title>Opniocepnalus argus Var Kimnra genome.</title>
        <authorList>
            <person name="Zhou C."/>
            <person name="Xiao S."/>
        </authorList>
    </citation>
    <scope>NUCLEOTIDE SEQUENCE [LARGE SCALE GENOMIC DNA]</scope>
</reference>
<reference evidence="16 17" key="1">
    <citation type="submission" date="2019-02" db="EMBL/GenBank/DDBJ databases">
        <title>Opniocepnalus argus genome.</title>
        <authorList>
            <person name="Zhou C."/>
            <person name="Xiao S."/>
        </authorList>
    </citation>
    <scope>NUCLEOTIDE SEQUENCE [LARGE SCALE GENOMIC DNA]</scope>
    <source>
        <strain evidence="16">OARG1902GOOAL</strain>
        <tissue evidence="16">Muscle</tissue>
    </source>
</reference>
<feature type="compositionally biased region" description="Low complexity" evidence="12">
    <location>
        <begin position="230"/>
        <end position="246"/>
    </location>
</feature>
<evidence type="ECO:0000313" key="17">
    <source>
        <dbReference type="Proteomes" id="UP000503349"/>
    </source>
</evidence>
<dbReference type="EMBL" id="CM015732">
    <property type="protein sequence ID" value="KAF3704960.1"/>
    <property type="molecule type" value="Genomic_DNA"/>
</dbReference>
<feature type="compositionally biased region" description="Low complexity" evidence="12">
    <location>
        <begin position="830"/>
        <end position="851"/>
    </location>
</feature>
<organism evidence="16 17">
    <name type="scientific">Channa argus</name>
    <name type="common">Northern snakehead</name>
    <name type="synonym">Ophicephalus argus</name>
    <dbReference type="NCBI Taxonomy" id="215402"/>
    <lineage>
        <taxon>Eukaryota</taxon>
        <taxon>Metazoa</taxon>
        <taxon>Chordata</taxon>
        <taxon>Craniata</taxon>
        <taxon>Vertebrata</taxon>
        <taxon>Euteleostomi</taxon>
        <taxon>Actinopterygii</taxon>
        <taxon>Neopterygii</taxon>
        <taxon>Teleostei</taxon>
        <taxon>Neoteleostei</taxon>
        <taxon>Acanthomorphata</taxon>
        <taxon>Anabantaria</taxon>
        <taxon>Anabantiformes</taxon>
        <taxon>Channoidei</taxon>
        <taxon>Channidae</taxon>
        <taxon>Channa</taxon>
    </lineage>
</organism>
<feature type="compositionally biased region" description="Low complexity" evidence="12">
    <location>
        <begin position="321"/>
        <end position="334"/>
    </location>
</feature>
<dbReference type="Gene3D" id="3.90.228.10">
    <property type="match status" value="1"/>
</dbReference>
<keyword evidence="3" id="KW-0963">Cytoplasm</keyword>
<feature type="domain" description="WWE" evidence="14">
    <location>
        <begin position="490"/>
        <end position="576"/>
    </location>
</feature>
<dbReference type="InterPro" id="IPR012317">
    <property type="entry name" value="Poly(ADP-ribose)pol_cat_dom"/>
</dbReference>
<dbReference type="InterPro" id="IPR000571">
    <property type="entry name" value="Znf_CCCH"/>
</dbReference>
<dbReference type="PANTHER" id="PTHR45740">
    <property type="entry name" value="POLY [ADP-RIBOSE] POLYMERASE"/>
    <property type="match status" value="1"/>
</dbReference>
<dbReference type="Gene3D" id="2.30.30.1190">
    <property type="match status" value="1"/>
</dbReference>
<evidence type="ECO:0000256" key="7">
    <source>
        <dbReference type="ARBA" id="ARBA00022771"/>
    </source>
</evidence>
<dbReference type="Gene3D" id="3.30.720.50">
    <property type="match status" value="1"/>
</dbReference>
<feature type="domain" description="PARP catalytic" evidence="15">
    <location>
        <begin position="603"/>
        <end position="817"/>
    </location>
</feature>